<evidence type="ECO:0000313" key="1">
    <source>
        <dbReference type="EMBL" id="ELQ74827.1"/>
    </source>
</evidence>
<gene>
    <name evidence="1" type="ORF">THOM_2226</name>
</gene>
<name>L7JVQ9_TRAHO</name>
<sequence>MEGYLMVKQFLLAQRNCLPLSFLKDFGSDYMFAYVLFLYFRHRLIFSST</sequence>
<organism evidence="1 2">
    <name type="scientific">Trachipleistophora hominis</name>
    <name type="common">Microsporidian parasite</name>
    <dbReference type="NCBI Taxonomy" id="72359"/>
    <lineage>
        <taxon>Eukaryota</taxon>
        <taxon>Fungi</taxon>
        <taxon>Fungi incertae sedis</taxon>
        <taxon>Microsporidia</taxon>
        <taxon>Pleistophoridae</taxon>
        <taxon>Trachipleistophora</taxon>
    </lineage>
</organism>
<dbReference type="HOGENOM" id="CLU_3144013_0_0_1"/>
<dbReference type="VEuPathDB" id="MicrosporidiaDB:THOM_2226"/>
<reference evidence="1 2" key="1">
    <citation type="journal article" date="2012" name="PLoS Pathog.">
        <title>The genome of the obligate intracellular parasite Trachipleistophora hominis: new insights into microsporidian genome dynamics and reductive evolution.</title>
        <authorList>
            <person name="Heinz E."/>
            <person name="Williams T.A."/>
            <person name="Nakjang S."/>
            <person name="Noel C.J."/>
            <person name="Swan D.C."/>
            <person name="Goldberg A.V."/>
            <person name="Harris S.R."/>
            <person name="Weinmaier T."/>
            <person name="Markert S."/>
            <person name="Becher D."/>
            <person name="Bernhardt J."/>
            <person name="Dagan T."/>
            <person name="Hacker C."/>
            <person name="Lucocq J.M."/>
            <person name="Schweder T."/>
            <person name="Rattei T."/>
            <person name="Hall N."/>
            <person name="Hirt R.P."/>
            <person name="Embley T.M."/>
        </authorList>
    </citation>
    <scope>NUCLEOTIDE SEQUENCE [LARGE SCALE GENOMIC DNA]</scope>
</reference>
<keyword evidence="2" id="KW-1185">Reference proteome</keyword>
<dbReference type="AlphaFoldDB" id="L7JVQ9"/>
<dbReference type="InParanoid" id="L7JVQ9"/>
<dbReference type="EMBL" id="JH994017">
    <property type="protein sequence ID" value="ELQ74827.1"/>
    <property type="molecule type" value="Genomic_DNA"/>
</dbReference>
<evidence type="ECO:0000313" key="2">
    <source>
        <dbReference type="Proteomes" id="UP000011185"/>
    </source>
</evidence>
<proteinExistence type="predicted"/>
<dbReference type="Proteomes" id="UP000011185">
    <property type="component" value="Unassembled WGS sequence"/>
</dbReference>
<accession>L7JVQ9</accession>
<protein>
    <submittedName>
        <fullName evidence="1">Uncharacterized protein</fullName>
    </submittedName>
</protein>